<evidence type="ECO:0000313" key="1">
    <source>
        <dbReference type="EMBL" id="RFA09789.1"/>
    </source>
</evidence>
<protein>
    <submittedName>
        <fullName evidence="1">Antitoxin protein</fullName>
    </submittedName>
</protein>
<evidence type="ECO:0000313" key="2">
    <source>
        <dbReference type="Proteomes" id="UP000256486"/>
    </source>
</evidence>
<dbReference type="InterPro" id="IPR028037">
    <property type="entry name" value="Antitoxin_Rv0909/MT0933"/>
</dbReference>
<dbReference type="OrthoDB" id="3267972at2"/>
<reference evidence="1 2" key="1">
    <citation type="submission" date="2017-04" db="EMBL/GenBank/DDBJ databases">
        <title>Comparative genome analysis of Subtercola boreus.</title>
        <authorList>
            <person name="Cho Y.-J."/>
            <person name="Cho A."/>
            <person name="Kim O.-S."/>
            <person name="Lee J.-I."/>
        </authorList>
    </citation>
    <scope>NUCLEOTIDE SEQUENCE [LARGE SCALE GENOMIC DNA]</scope>
    <source>
        <strain evidence="1 2">K300</strain>
    </source>
</reference>
<proteinExistence type="predicted"/>
<dbReference type="Pfam" id="PF14013">
    <property type="entry name" value="MT0933_antitox"/>
    <property type="match status" value="1"/>
</dbReference>
<keyword evidence="2" id="KW-1185">Reference proteome</keyword>
<dbReference type="AlphaFoldDB" id="A0A3E0VJG0"/>
<accession>A0A3E0VJG0</accession>
<dbReference type="EMBL" id="NBWZ01000001">
    <property type="protein sequence ID" value="RFA09789.1"/>
    <property type="molecule type" value="Genomic_DNA"/>
</dbReference>
<gene>
    <name evidence="1" type="ORF">B7R54_11675</name>
</gene>
<organism evidence="1 2">
    <name type="scientific">Subtercola boreus</name>
    <dbReference type="NCBI Taxonomy" id="120213"/>
    <lineage>
        <taxon>Bacteria</taxon>
        <taxon>Bacillati</taxon>
        <taxon>Actinomycetota</taxon>
        <taxon>Actinomycetes</taxon>
        <taxon>Micrococcales</taxon>
        <taxon>Microbacteriaceae</taxon>
        <taxon>Subtercola</taxon>
    </lineage>
</organism>
<dbReference type="RefSeq" id="WP_116415189.1">
    <property type="nucleotide sequence ID" value="NZ_NBWZ01000001.1"/>
</dbReference>
<sequence>MGLEDITAKAKSFLADGKVQDALKSEKAEDVSDNILESVSGAVKKVTGGKFDEQIDSARDKADKAVGTE</sequence>
<comment type="caution">
    <text evidence="1">The sequence shown here is derived from an EMBL/GenBank/DDBJ whole genome shotgun (WGS) entry which is preliminary data.</text>
</comment>
<dbReference type="Proteomes" id="UP000256486">
    <property type="component" value="Unassembled WGS sequence"/>
</dbReference>
<name>A0A3E0VJG0_9MICO</name>